<accession>A0A176WLP0</accession>
<reference evidence="1" key="1">
    <citation type="submission" date="2016-03" db="EMBL/GenBank/DDBJ databases">
        <title>Mechanisms controlling the formation of the plant cell surface in tip-growing cells are functionally conserved among land plants.</title>
        <authorList>
            <person name="Honkanen S."/>
            <person name="Jones V.A."/>
            <person name="Morieri G."/>
            <person name="Champion C."/>
            <person name="Hetherington A.J."/>
            <person name="Kelly S."/>
            <person name="Saint-Marcoux D."/>
            <person name="Proust H."/>
            <person name="Prescott H."/>
            <person name="Dolan L."/>
        </authorList>
    </citation>
    <scope>NUCLEOTIDE SEQUENCE [LARGE SCALE GENOMIC DNA]</scope>
    <source>
        <tissue evidence="1">Whole gametophyte</tissue>
    </source>
</reference>
<dbReference type="EMBL" id="LVLJ01000536">
    <property type="protein sequence ID" value="OAE33774.1"/>
    <property type="molecule type" value="Genomic_DNA"/>
</dbReference>
<dbReference type="Proteomes" id="UP000077202">
    <property type="component" value="Unassembled WGS sequence"/>
</dbReference>
<protein>
    <submittedName>
        <fullName evidence="1">Uncharacterized protein</fullName>
    </submittedName>
</protein>
<gene>
    <name evidence="1" type="ORF">AXG93_1671s1010</name>
</gene>
<evidence type="ECO:0000313" key="1">
    <source>
        <dbReference type="EMBL" id="OAE33774.1"/>
    </source>
</evidence>
<evidence type="ECO:0000313" key="2">
    <source>
        <dbReference type="Proteomes" id="UP000077202"/>
    </source>
</evidence>
<comment type="caution">
    <text evidence="1">The sequence shown here is derived from an EMBL/GenBank/DDBJ whole genome shotgun (WGS) entry which is preliminary data.</text>
</comment>
<organism evidence="1 2">
    <name type="scientific">Marchantia polymorpha subsp. ruderalis</name>
    <dbReference type="NCBI Taxonomy" id="1480154"/>
    <lineage>
        <taxon>Eukaryota</taxon>
        <taxon>Viridiplantae</taxon>
        <taxon>Streptophyta</taxon>
        <taxon>Embryophyta</taxon>
        <taxon>Marchantiophyta</taxon>
        <taxon>Marchantiopsida</taxon>
        <taxon>Marchantiidae</taxon>
        <taxon>Marchantiales</taxon>
        <taxon>Marchantiaceae</taxon>
        <taxon>Marchantia</taxon>
    </lineage>
</organism>
<sequence length="147" mass="16176">MLEQVVAQIGERVVESFEISSPQPSEEVLIRNRTRIKRAVAVKREWEAGTAKATERVASLLSECTTMKLMSMKINKTAAYKQLVRLVNSFSFGLEEAGENLELLRILGVLCRLGADGISKNAVIAALNDNAPEISLPRAVEMSRSSE</sequence>
<name>A0A176WLP0_MARPO</name>
<proteinExistence type="predicted"/>
<dbReference type="AlphaFoldDB" id="A0A176WLP0"/>
<keyword evidence="2" id="KW-1185">Reference proteome</keyword>